<evidence type="ECO:0000313" key="9">
    <source>
        <dbReference type="EMBL" id="EFQ04038.1"/>
    </source>
</evidence>
<dbReference type="OrthoDB" id="9791874at2"/>
<evidence type="ECO:0000259" key="8">
    <source>
        <dbReference type="Pfam" id="PF03458"/>
    </source>
</evidence>
<sequence>MESIWWYIFDIMGTLAFAVSGVLVAVSKRMDLFGIFVLAASTAIGGGIIRDLMLGHTPPIALQSSLYFFLIIAAMLGTTAMIRYFDANIRSKVMHHSAYIYLAGDTIGLASFTITGTLSGLYFNPDMWVLIIMLGVITAVGGGVIRDVLAGKVPSVLVHDIYATAALLGSVTLYVLVIFDWPVDVAALISFFTTVSSRVVAIKAKLDMPHVKRKRRGQWL</sequence>
<feature type="transmembrane region" description="Helical" evidence="7">
    <location>
        <begin position="6"/>
        <end position="26"/>
    </location>
</feature>
<feature type="transmembrane region" description="Helical" evidence="7">
    <location>
        <begin position="161"/>
        <end position="179"/>
    </location>
</feature>
<evidence type="ECO:0000256" key="5">
    <source>
        <dbReference type="ARBA" id="ARBA00022989"/>
    </source>
</evidence>
<keyword evidence="6 7" id="KW-0472">Membrane</keyword>
<gene>
    <name evidence="9" type="ORF">HMPREF9429_01221</name>
</gene>
<evidence type="ECO:0000313" key="10">
    <source>
        <dbReference type="Proteomes" id="UP000003195"/>
    </source>
</evidence>
<reference evidence="9 10" key="1">
    <citation type="submission" date="2010-08" db="EMBL/GenBank/DDBJ databases">
        <authorList>
            <person name="Weinstock G."/>
            <person name="Sodergren E."/>
            <person name="Clifton S."/>
            <person name="Fulton L."/>
            <person name="Fulton B."/>
            <person name="Courtney L."/>
            <person name="Fronick C."/>
            <person name="Harrison M."/>
            <person name="Strong C."/>
            <person name="Farmer C."/>
            <person name="Delahaunty K."/>
            <person name="Markovic C."/>
            <person name="Hall O."/>
            <person name="Minx P."/>
            <person name="Tomlinson C."/>
            <person name="Mitreva M."/>
            <person name="Hou S."/>
            <person name="Chen J."/>
            <person name="Wollam A."/>
            <person name="Pepin K.H."/>
            <person name="Johnson M."/>
            <person name="Bhonagiri V."/>
            <person name="Zhang X."/>
            <person name="Suruliraj S."/>
            <person name="Warren W."/>
            <person name="Chinwalla A."/>
            <person name="Mardis E.R."/>
            <person name="Wilson R.K."/>
        </authorList>
    </citation>
    <scope>NUCLEOTIDE SEQUENCE [LARGE SCALE GENOMIC DNA]</scope>
    <source>
        <strain evidence="9 10">F0359</strain>
    </source>
</reference>
<accession>E2ZC51</accession>
<protein>
    <recommendedName>
        <fullName evidence="8">Glycine transporter domain-containing protein</fullName>
    </recommendedName>
</protein>
<dbReference type="RefSeq" id="WP_006942363.1">
    <property type="nucleotide sequence ID" value="NZ_GL538208.1"/>
</dbReference>
<evidence type="ECO:0000256" key="7">
    <source>
        <dbReference type="SAM" id="Phobius"/>
    </source>
</evidence>
<dbReference type="PANTHER" id="PTHR30506">
    <property type="entry name" value="INNER MEMBRANE PROTEIN"/>
    <property type="match status" value="1"/>
</dbReference>
<feature type="transmembrane region" description="Helical" evidence="7">
    <location>
        <begin position="185"/>
        <end position="206"/>
    </location>
</feature>
<dbReference type="EMBL" id="AECS01000037">
    <property type="protein sequence ID" value="EFQ04038.1"/>
    <property type="molecule type" value="Genomic_DNA"/>
</dbReference>
<dbReference type="GO" id="GO:0005886">
    <property type="term" value="C:plasma membrane"/>
    <property type="evidence" value="ECO:0007669"/>
    <property type="project" value="UniProtKB-SubCell"/>
</dbReference>
<evidence type="ECO:0000256" key="3">
    <source>
        <dbReference type="ARBA" id="ARBA00022475"/>
    </source>
</evidence>
<dbReference type="STRING" id="706434.HMPREF9429_01221"/>
<evidence type="ECO:0000256" key="2">
    <source>
        <dbReference type="ARBA" id="ARBA00008193"/>
    </source>
</evidence>
<dbReference type="AlphaFoldDB" id="E2ZC51"/>
<dbReference type="PANTHER" id="PTHR30506:SF3">
    <property type="entry name" value="UPF0126 INNER MEMBRANE PROTEIN YADS-RELATED"/>
    <property type="match status" value="1"/>
</dbReference>
<dbReference type="InterPro" id="IPR005115">
    <property type="entry name" value="Gly_transporter"/>
</dbReference>
<feature type="domain" description="Glycine transporter" evidence="8">
    <location>
        <begin position="105"/>
        <end position="176"/>
    </location>
</feature>
<evidence type="ECO:0000256" key="1">
    <source>
        <dbReference type="ARBA" id="ARBA00004651"/>
    </source>
</evidence>
<feature type="transmembrane region" description="Helical" evidence="7">
    <location>
        <begin position="128"/>
        <end position="149"/>
    </location>
</feature>
<keyword evidence="3" id="KW-1003">Cell membrane</keyword>
<dbReference type="eggNOG" id="COG2860">
    <property type="taxonomic scope" value="Bacteria"/>
</dbReference>
<dbReference type="Proteomes" id="UP000003195">
    <property type="component" value="Unassembled WGS sequence"/>
</dbReference>
<comment type="similarity">
    <text evidence="2">Belongs to the UPF0126 family.</text>
</comment>
<proteinExistence type="inferred from homology"/>
<name>E2ZC51_9FIRM</name>
<dbReference type="HOGENOM" id="CLU_064906_2_1_9"/>
<comment type="caution">
    <text evidence="9">The sequence shown here is derived from an EMBL/GenBank/DDBJ whole genome shotgun (WGS) entry which is preliminary data.</text>
</comment>
<dbReference type="Pfam" id="PF03458">
    <property type="entry name" value="Gly_transporter"/>
    <property type="match status" value="2"/>
</dbReference>
<organism evidence="9 10">
    <name type="scientific">Megasphaera micronuciformis F0359</name>
    <dbReference type="NCBI Taxonomy" id="706434"/>
    <lineage>
        <taxon>Bacteria</taxon>
        <taxon>Bacillati</taxon>
        <taxon>Bacillota</taxon>
        <taxon>Negativicutes</taxon>
        <taxon>Veillonellales</taxon>
        <taxon>Veillonellaceae</taxon>
        <taxon>Megasphaera</taxon>
    </lineage>
</organism>
<feature type="domain" description="Glycine transporter" evidence="8">
    <location>
        <begin position="7"/>
        <end position="80"/>
    </location>
</feature>
<feature type="transmembrane region" description="Helical" evidence="7">
    <location>
        <begin position="33"/>
        <end position="53"/>
    </location>
</feature>
<comment type="subcellular location">
    <subcellularLocation>
        <location evidence="1">Cell membrane</location>
        <topology evidence="1">Multi-pass membrane protein</topology>
    </subcellularLocation>
</comment>
<keyword evidence="4 7" id="KW-0812">Transmembrane</keyword>
<keyword evidence="10" id="KW-1185">Reference proteome</keyword>
<evidence type="ECO:0000256" key="4">
    <source>
        <dbReference type="ARBA" id="ARBA00022692"/>
    </source>
</evidence>
<feature type="transmembrane region" description="Helical" evidence="7">
    <location>
        <begin position="98"/>
        <end position="122"/>
    </location>
</feature>
<feature type="transmembrane region" description="Helical" evidence="7">
    <location>
        <begin position="65"/>
        <end position="86"/>
    </location>
</feature>
<keyword evidence="5 7" id="KW-1133">Transmembrane helix</keyword>
<evidence type="ECO:0000256" key="6">
    <source>
        <dbReference type="ARBA" id="ARBA00023136"/>
    </source>
</evidence>